<evidence type="ECO:0000256" key="2">
    <source>
        <dbReference type="SAM" id="SignalP"/>
    </source>
</evidence>
<feature type="transmembrane region" description="Helical" evidence="1">
    <location>
        <begin position="436"/>
        <end position="452"/>
    </location>
</feature>
<sequence length="559" mass="59796">MHKYLSLLLSAVSAVLLLAATAPAARAESQIDQLQVTARLAEDGSLAVQTTLTGADLGEEVTQRIARTAPLGDLREFEYSIDRVSVTSGGAELEHDVDESSAAWTISFDPRPAGGEPVTISYIVDGTVHTPAGQSASRRFSWPVVQGFDLAIGSVSGSTQLIASPPDFECRAGAPSALRTCALWNIDHQSIGTPTFQDGPLAPGDVVVVAASQPADAVADSASIRALWTLDRAFALNLGTALASLVVLLVGGLALWWWHRRSGRDADTRRPPTLIGEFHPVGEGISEFRLARDIRPGQIGTVADETVDPVDITATIIDLAVRGYLRIDELRVGGGVDWTFVRLDKPTDELHRYEALLLDALAPAAGEQVFVSRIQEAVGPIVDSLQNELYDDVVAHSWFSKRPDAARTDTRTVGATLLVIGLALTGVLAWLTSWGLVGVAVVAIGVASLFVAPEMPRRSAKGSALLAGLHGFAAILALQRTDTFPKGRELDEISQLLPYAVVLGGKDRWIRAMVAADRDDTPDPDALHWYRAPADWHLQQLPQSLDALIASIQGHLFGR</sequence>
<keyword evidence="5" id="KW-1185">Reference proteome</keyword>
<keyword evidence="1" id="KW-0812">Transmembrane</keyword>
<organism evidence="4 5">
    <name type="scientific">Tessaracoccus oleiagri</name>
    <dbReference type="NCBI Taxonomy" id="686624"/>
    <lineage>
        <taxon>Bacteria</taxon>
        <taxon>Bacillati</taxon>
        <taxon>Actinomycetota</taxon>
        <taxon>Actinomycetes</taxon>
        <taxon>Propionibacteriales</taxon>
        <taxon>Propionibacteriaceae</taxon>
        <taxon>Tessaracoccus</taxon>
    </lineage>
</organism>
<keyword evidence="1" id="KW-0472">Membrane</keyword>
<keyword evidence="2" id="KW-0732">Signal</keyword>
<feature type="chain" id="PRO_5038662415" evidence="2">
    <location>
        <begin position="25"/>
        <end position="559"/>
    </location>
</feature>
<dbReference type="Proteomes" id="UP000199475">
    <property type="component" value="Unassembled WGS sequence"/>
</dbReference>
<protein>
    <submittedName>
        <fullName evidence="4">Predicted membrane protein</fullName>
    </submittedName>
</protein>
<feature type="signal peptide" evidence="2">
    <location>
        <begin position="1"/>
        <end position="24"/>
    </location>
</feature>
<keyword evidence="1" id="KW-1133">Transmembrane helix</keyword>
<dbReference type="Pfam" id="PF20990">
    <property type="entry name" value="DUF2207_C"/>
    <property type="match status" value="1"/>
</dbReference>
<feature type="transmembrane region" description="Helical" evidence="1">
    <location>
        <begin position="234"/>
        <end position="258"/>
    </location>
</feature>
<feature type="transmembrane region" description="Helical" evidence="1">
    <location>
        <begin position="412"/>
        <end position="430"/>
    </location>
</feature>
<evidence type="ECO:0000313" key="5">
    <source>
        <dbReference type="Proteomes" id="UP000199475"/>
    </source>
</evidence>
<proteinExistence type="predicted"/>
<gene>
    <name evidence="4" type="ORF">SAMN04488242_2239</name>
</gene>
<reference evidence="4 5" key="1">
    <citation type="submission" date="2016-10" db="EMBL/GenBank/DDBJ databases">
        <authorList>
            <person name="de Groot N.N."/>
        </authorList>
    </citation>
    <scope>NUCLEOTIDE SEQUENCE [LARGE SCALE GENOMIC DNA]</scope>
    <source>
        <strain evidence="4 5">CGMCC 1.9159</strain>
    </source>
</reference>
<accession>A0A1G9LPL6</accession>
<dbReference type="EMBL" id="FNGP01000004">
    <property type="protein sequence ID" value="SDL63952.1"/>
    <property type="molecule type" value="Genomic_DNA"/>
</dbReference>
<evidence type="ECO:0000259" key="3">
    <source>
        <dbReference type="Pfam" id="PF20990"/>
    </source>
</evidence>
<dbReference type="RefSeq" id="WP_093252181.1">
    <property type="nucleotide sequence ID" value="NZ_FNGP01000004.1"/>
</dbReference>
<dbReference type="AlphaFoldDB" id="A0A1G9LPL6"/>
<dbReference type="InterPro" id="IPR048389">
    <property type="entry name" value="YciQ-like_C"/>
</dbReference>
<dbReference type="OrthoDB" id="143710at2"/>
<feature type="domain" description="Predicted membrane protein YciQ-like C-terminal" evidence="3">
    <location>
        <begin position="290"/>
        <end position="513"/>
    </location>
</feature>
<dbReference type="STRING" id="686624.SAMN04488242_2239"/>
<name>A0A1G9LPL6_9ACTN</name>
<evidence type="ECO:0000313" key="4">
    <source>
        <dbReference type="EMBL" id="SDL63952.1"/>
    </source>
</evidence>
<evidence type="ECO:0000256" key="1">
    <source>
        <dbReference type="SAM" id="Phobius"/>
    </source>
</evidence>